<feature type="signal peptide" evidence="2">
    <location>
        <begin position="1"/>
        <end position="50"/>
    </location>
</feature>
<evidence type="ECO:0000256" key="2">
    <source>
        <dbReference type="SAM" id="SignalP"/>
    </source>
</evidence>
<evidence type="ECO:0000256" key="1">
    <source>
        <dbReference type="SAM" id="MobiDB-lite"/>
    </source>
</evidence>
<evidence type="ECO:0000259" key="3">
    <source>
        <dbReference type="PROSITE" id="PS50914"/>
    </source>
</evidence>
<feature type="region of interest" description="Disordered" evidence="1">
    <location>
        <begin position="77"/>
        <end position="100"/>
    </location>
</feature>
<dbReference type="PANTHER" id="PTHR34606:SF16">
    <property type="entry name" value="BON DOMAIN-CONTAINING PROTEIN"/>
    <property type="match status" value="1"/>
</dbReference>
<protein>
    <recommendedName>
        <fullName evidence="3">BON domain-containing protein</fullName>
    </recommendedName>
</protein>
<dbReference type="SMART" id="SM00749">
    <property type="entry name" value="BON"/>
    <property type="match status" value="1"/>
</dbReference>
<dbReference type="PANTHER" id="PTHR34606">
    <property type="entry name" value="BON DOMAIN-CONTAINING PROTEIN"/>
    <property type="match status" value="1"/>
</dbReference>
<reference evidence="4" key="1">
    <citation type="submission" date="2018-01" db="EMBL/GenBank/DDBJ databases">
        <authorList>
            <person name="Clerissi C."/>
        </authorList>
    </citation>
    <scope>NUCLEOTIDE SEQUENCE</scope>
    <source>
        <strain evidence="4">Cupriavidus taiwanensis STM 8556</strain>
    </source>
</reference>
<dbReference type="InterPro" id="IPR007055">
    <property type="entry name" value="BON_dom"/>
</dbReference>
<dbReference type="Pfam" id="PF04972">
    <property type="entry name" value="BON"/>
    <property type="match status" value="1"/>
</dbReference>
<dbReference type="Proteomes" id="UP000256952">
    <property type="component" value="Chromosome CBM2613_b"/>
</dbReference>
<gene>
    <name evidence="4" type="ORF">CBM2613_B10121</name>
</gene>
<organism evidence="4">
    <name type="scientific">Cupriavidus taiwanensis</name>
    <dbReference type="NCBI Taxonomy" id="164546"/>
    <lineage>
        <taxon>Bacteria</taxon>
        <taxon>Pseudomonadati</taxon>
        <taxon>Pseudomonadota</taxon>
        <taxon>Betaproteobacteria</taxon>
        <taxon>Burkholderiales</taxon>
        <taxon>Burkholderiaceae</taxon>
        <taxon>Cupriavidus</taxon>
    </lineage>
</organism>
<comment type="caution">
    <text evidence="4">The sequence shown here is derived from an EMBL/GenBank/DDBJ whole genome shotgun (WGS) entry which is preliminary data.</text>
</comment>
<accession>A0A375E5R5</accession>
<evidence type="ECO:0000313" key="4">
    <source>
        <dbReference type="EMBL" id="SOZ66122.1"/>
    </source>
</evidence>
<sequence>MPCQWRACQPGSGVRWTVKEEAMRIPRTTARTVRMACAAALAAAAGSALAAAAGSALALDKSGLIFVAADDAPVAPVNSAPGMPGRPDPDTSAVTGVGEARQSIEDSAITTKIKTRLLGTKDLKSTGIHVKTQQGAVEVSGTVPTQQQHDLALKTIRSVEGVTSVTDNLKVSAR</sequence>
<proteinExistence type="predicted"/>
<keyword evidence="2" id="KW-0732">Signal</keyword>
<feature type="chain" id="PRO_5016986200" description="BON domain-containing protein" evidence="2">
    <location>
        <begin position="51"/>
        <end position="174"/>
    </location>
</feature>
<dbReference type="InterPro" id="IPR014004">
    <property type="entry name" value="Transpt-assoc_nodulatn_dom_bac"/>
</dbReference>
<feature type="domain" description="BON" evidence="3">
    <location>
        <begin position="105"/>
        <end position="173"/>
    </location>
</feature>
<dbReference type="InterPro" id="IPR051686">
    <property type="entry name" value="Lipoprotein_DolP"/>
</dbReference>
<name>A0A375E5R5_9BURK</name>
<dbReference type="EMBL" id="OFTH01000034">
    <property type="protein sequence ID" value="SOZ66122.1"/>
    <property type="molecule type" value="Genomic_DNA"/>
</dbReference>
<dbReference type="AlphaFoldDB" id="A0A375E5R5"/>
<dbReference type="PROSITE" id="PS50914">
    <property type="entry name" value="BON"/>
    <property type="match status" value="1"/>
</dbReference>
<dbReference type="Gene3D" id="3.30.1340.30">
    <property type="match status" value="1"/>
</dbReference>